<dbReference type="Pfam" id="PF00293">
    <property type="entry name" value="NUDIX"/>
    <property type="match status" value="1"/>
</dbReference>
<organism evidence="7 8">
    <name type="scientific">Microbacterium azadirachtae</name>
    <dbReference type="NCBI Taxonomy" id="582680"/>
    <lineage>
        <taxon>Bacteria</taxon>
        <taxon>Bacillati</taxon>
        <taxon>Actinomycetota</taxon>
        <taxon>Actinomycetes</taxon>
        <taxon>Micrococcales</taxon>
        <taxon>Microbacteriaceae</taxon>
        <taxon>Microbacterium</taxon>
    </lineage>
</organism>
<evidence type="ECO:0000256" key="2">
    <source>
        <dbReference type="ARBA" id="ARBA00005582"/>
    </source>
</evidence>
<feature type="domain" description="Nudix hydrolase" evidence="6">
    <location>
        <begin position="96"/>
        <end position="226"/>
    </location>
</feature>
<evidence type="ECO:0000313" key="7">
    <source>
        <dbReference type="EMBL" id="SFR42745.1"/>
    </source>
</evidence>
<protein>
    <submittedName>
        <fullName evidence="7">ADP-ribose pyrophosphatase</fullName>
    </submittedName>
</protein>
<evidence type="ECO:0000256" key="3">
    <source>
        <dbReference type="ARBA" id="ARBA00022801"/>
    </source>
</evidence>
<dbReference type="InterPro" id="IPR000086">
    <property type="entry name" value="NUDIX_hydrolase_dom"/>
</dbReference>
<gene>
    <name evidence="7" type="ORF">SAMN04488591_1307</name>
</gene>
<evidence type="ECO:0000256" key="5">
    <source>
        <dbReference type="SAM" id="MobiDB-lite"/>
    </source>
</evidence>
<keyword evidence="3 4" id="KW-0378">Hydrolase</keyword>
<dbReference type="EMBL" id="FOYR01000001">
    <property type="protein sequence ID" value="SFR42745.1"/>
    <property type="molecule type" value="Genomic_DNA"/>
</dbReference>
<dbReference type="CDD" id="cd03424">
    <property type="entry name" value="NUDIX_ADPRase_Nudt5_UGPPase_Nudt14"/>
    <property type="match status" value="1"/>
</dbReference>
<dbReference type="GO" id="GO:0005829">
    <property type="term" value="C:cytosol"/>
    <property type="evidence" value="ECO:0007669"/>
    <property type="project" value="TreeGrafter"/>
</dbReference>
<dbReference type="RefSeq" id="WP_245762872.1">
    <property type="nucleotide sequence ID" value="NZ_FOYR01000001.1"/>
</dbReference>
<comment type="similarity">
    <text evidence="2 4">Belongs to the Nudix hydrolase family.</text>
</comment>
<dbReference type="InterPro" id="IPR020084">
    <property type="entry name" value="NUDIX_hydrolase_CS"/>
</dbReference>
<proteinExistence type="inferred from homology"/>
<sequence length="241" mass="26822">MSAELAAARRRGRALSAAEGRAFVAEQLTQPRRTALHPEGRAAAPDPSRRSRVRPEPAADPRWRWISTRETHRGRVRIDVDEVQLPTGERTTFEVDRSVPFTVAVLVQDGADLLLTRQYRYPIDRWILDLPGGAAEFGEVPEQAARRELEEELGLVATELIPLHRFFANPGRSVWATHLFFATGVRPGRAPIDDPSEKVELARMSRVDFDQLLVEGEITDPTLLIARTMAAVKGLLPPIGA</sequence>
<dbReference type="PROSITE" id="PS00893">
    <property type="entry name" value="NUDIX_BOX"/>
    <property type="match status" value="1"/>
</dbReference>
<dbReference type="PRINTS" id="PR00502">
    <property type="entry name" value="NUDIXFAMILY"/>
</dbReference>
<dbReference type="PANTHER" id="PTHR11839">
    <property type="entry name" value="UDP/ADP-SUGAR PYROPHOSPHATASE"/>
    <property type="match status" value="1"/>
</dbReference>
<feature type="region of interest" description="Disordered" evidence="5">
    <location>
        <begin position="26"/>
        <end position="59"/>
    </location>
</feature>
<dbReference type="GO" id="GO:0019693">
    <property type="term" value="P:ribose phosphate metabolic process"/>
    <property type="evidence" value="ECO:0007669"/>
    <property type="project" value="TreeGrafter"/>
</dbReference>
<evidence type="ECO:0000259" key="6">
    <source>
        <dbReference type="PROSITE" id="PS51462"/>
    </source>
</evidence>
<dbReference type="GO" id="GO:0016462">
    <property type="term" value="F:pyrophosphatase activity"/>
    <property type="evidence" value="ECO:0007669"/>
    <property type="project" value="UniProtKB-ARBA"/>
</dbReference>
<dbReference type="InterPro" id="IPR015797">
    <property type="entry name" value="NUDIX_hydrolase-like_dom_sf"/>
</dbReference>
<dbReference type="InterPro" id="IPR020476">
    <property type="entry name" value="Nudix_hydrolase"/>
</dbReference>
<dbReference type="PROSITE" id="PS51462">
    <property type="entry name" value="NUDIX"/>
    <property type="match status" value="1"/>
</dbReference>
<evidence type="ECO:0000256" key="4">
    <source>
        <dbReference type="RuleBase" id="RU003476"/>
    </source>
</evidence>
<evidence type="ECO:0000256" key="1">
    <source>
        <dbReference type="ARBA" id="ARBA00001946"/>
    </source>
</evidence>
<dbReference type="PANTHER" id="PTHR11839:SF18">
    <property type="entry name" value="NUDIX HYDROLASE DOMAIN-CONTAINING PROTEIN"/>
    <property type="match status" value="1"/>
</dbReference>
<reference evidence="8" key="1">
    <citation type="submission" date="2016-10" db="EMBL/GenBank/DDBJ databases">
        <authorList>
            <person name="Varghese N."/>
            <person name="Submissions S."/>
        </authorList>
    </citation>
    <scope>NUCLEOTIDE SEQUENCE [LARGE SCALE GENOMIC DNA]</scope>
    <source>
        <strain evidence="8">CL127</strain>
    </source>
</reference>
<dbReference type="GO" id="GO:0006753">
    <property type="term" value="P:nucleoside phosphate metabolic process"/>
    <property type="evidence" value="ECO:0007669"/>
    <property type="project" value="TreeGrafter"/>
</dbReference>
<dbReference type="Gene3D" id="3.90.79.10">
    <property type="entry name" value="Nucleoside Triphosphate Pyrophosphohydrolase"/>
    <property type="match status" value="1"/>
</dbReference>
<dbReference type="AlphaFoldDB" id="A0A1I6GKL0"/>
<comment type="cofactor">
    <cofactor evidence="1">
        <name>Mg(2+)</name>
        <dbReference type="ChEBI" id="CHEBI:18420"/>
    </cofactor>
</comment>
<accession>A0A1I6GKL0</accession>
<name>A0A1I6GKL0_9MICO</name>
<dbReference type="Proteomes" id="UP000198877">
    <property type="component" value="Unassembled WGS sequence"/>
</dbReference>
<dbReference type="SUPFAM" id="SSF55811">
    <property type="entry name" value="Nudix"/>
    <property type="match status" value="1"/>
</dbReference>
<evidence type="ECO:0000313" key="8">
    <source>
        <dbReference type="Proteomes" id="UP000198877"/>
    </source>
</evidence>
<feature type="compositionally biased region" description="Basic and acidic residues" evidence="5">
    <location>
        <begin position="47"/>
        <end position="59"/>
    </location>
</feature>